<gene>
    <name evidence="2" type="ORF">LITE_LOCUS523</name>
</gene>
<feature type="domain" description="F-box" evidence="1">
    <location>
        <begin position="15"/>
        <end position="69"/>
    </location>
</feature>
<dbReference type="SUPFAM" id="SSF81383">
    <property type="entry name" value="F-box domain"/>
    <property type="match status" value="1"/>
</dbReference>
<dbReference type="InterPro" id="IPR055294">
    <property type="entry name" value="FBL60-like"/>
</dbReference>
<name>A0AAV0GS71_9ROSI</name>
<sequence>METKIARTPPAIGGYDRLSFLPDEVISHILSFLETKYAVGTAVLSRRWGDLWTRVSSLDLDSRLVYKTLDESLLLEPLTDIRKRRYFQFRSFVDKVLNQHKNLDSLRHFRLHVLVDYHPEMVIAEVRV</sequence>
<dbReference type="InterPro" id="IPR001810">
    <property type="entry name" value="F-box_dom"/>
</dbReference>
<keyword evidence="3" id="KW-1185">Reference proteome</keyword>
<dbReference type="PANTHER" id="PTHR31293">
    <property type="entry name" value="RNI-LIKE SUPERFAMILY PROTEIN"/>
    <property type="match status" value="1"/>
</dbReference>
<evidence type="ECO:0000313" key="3">
    <source>
        <dbReference type="Proteomes" id="UP001154282"/>
    </source>
</evidence>
<dbReference type="Pfam" id="PF00646">
    <property type="entry name" value="F-box"/>
    <property type="match status" value="1"/>
</dbReference>
<dbReference type="EMBL" id="CAMGYJ010000002">
    <property type="protein sequence ID" value="CAI0375234.1"/>
    <property type="molecule type" value="Genomic_DNA"/>
</dbReference>
<accession>A0AAV0GS71</accession>
<dbReference type="Gene3D" id="1.20.1280.50">
    <property type="match status" value="1"/>
</dbReference>
<evidence type="ECO:0000259" key="1">
    <source>
        <dbReference type="PROSITE" id="PS50181"/>
    </source>
</evidence>
<protein>
    <recommendedName>
        <fullName evidence="1">F-box domain-containing protein</fullName>
    </recommendedName>
</protein>
<dbReference type="AlphaFoldDB" id="A0AAV0GS71"/>
<dbReference type="PROSITE" id="PS50181">
    <property type="entry name" value="FBOX"/>
    <property type="match status" value="1"/>
</dbReference>
<dbReference type="InterPro" id="IPR036047">
    <property type="entry name" value="F-box-like_dom_sf"/>
</dbReference>
<dbReference type="Proteomes" id="UP001154282">
    <property type="component" value="Unassembled WGS sequence"/>
</dbReference>
<dbReference type="PANTHER" id="PTHR31293:SF12">
    <property type="entry name" value="RNI-LIKE SUPERFAMILY PROTEIN"/>
    <property type="match status" value="1"/>
</dbReference>
<organism evidence="2 3">
    <name type="scientific">Linum tenue</name>
    <dbReference type="NCBI Taxonomy" id="586396"/>
    <lineage>
        <taxon>Eukaryota</taxon>
        <taxon>Viridiplantae</taxon>
        <taxon>Streptophyta</taxon>
        <taxon>Embryophyta</taxon>
        <taxon>Tracheophyta</taxon>
        <taxon>Spermatophyta</taxon>
        <taxon>Magnoliopsida</taxon>
        <taxon>eudicotyledons</taxon>
        <taxon>Gunneridae</taxon>
        <taxon>Pentapetalae</taxon>
        <taxon>rosids</taxon>
        <taxon>fabids</taxon>
        <taxon>Malpighiales</taxon>
        <taxon>Linaceae</taxon>
        <taxon>Linum</taxon>
    </lineage>
</organism>
<comment type="caution">
    <text evidence="2">The sequence shown here is derived from an EMBL/GenBank/DDBJ whole genome shotgun (WGS) entry which is preliminary data.</text>
</comment>
<reference evidence="2" key="1">
    <citation type="submission" date="2022-08" db="EMBL/GenBank/DDBJ databases">
        <authorList>
            <person name="Gutierrez-Valencia J."/>
        </authorList>
    </citation>
    <scope>NUCLEOTIDE SEQUENCE</scope>
</reference>
<evidence type="ECO:0000313" key="2">
    <source>
        <dbReference type="EMBL" id="CAI0375234.1"/>
    </source>
</evidence>
<proteinExistence type="predicted"/>